<dbReference type="OrthoDB" id="5401722at2"/>
<dbReference type="AlphaFoldDB" id="A0A0M4D8M3"/>
<organism evidence="1 2">
    <name type="scientific">Desulfuromonas soudanensis</name>
    <dbReference type="NCBI Taxonomy" id="1603606"/>
    <lineage>
        <taxon>Bacteria</taxon>
        <taxon>Pseudomonadati</taxon>
        <taxon>Thermodesulfobacteriota</taxon>
        <taxon>Desulfuromonadia</taxon>
        <taxon>Desulfuromonadales</taxon>
        <taxon>Desulfuromonadaceae</taxon>
        <taxon>Desulfuromonas</taxon>
    </lineage>
</organism>
<name>A0A0M4D8M3_9BACT</name>
<accession>A0A0M4D8M3</accession>
<dbReference type="KEGG" id="des:DSOUD_2983"/>
<proteinExistence type="predicted"/>
<dbReference type="PATRIC" id="fig|1603606.3.peg.3217"/>
<evidence type="ECO:0008006" key="3">
    <source>
        <dbReference type="Google" id="ProtNLM"/>
    </source>
</evidence>
<keyword evidence="2" id="KW-1185">Reference proteome</keyword>
<dbReference type="EMBL" id="CP010802">
    <property type="protein sequence ID" value="ALC17710.1"/>
    <property type="molecule type" value="Genomic_DNA"/>
</dbReference>
<reference evidence="1 2" key="1">
    <citation type="submission" date="2015-07" db="EMBL/GenBank/DDBJ databases">
        <title>Isolation and Genomic Characterization of a Novel Halophilic Metal-Reducing Deltaproteobacterium from the Deep Subsurface.</title>
        <authorList>
            <person name="Badalamenti J.P."/>
            <person name="Summers Z.M."/>
            <person name="Gralnick J.A."/>
            <person name="Bond D.R."/>
        </authorList>
    </citation>
    <scope>NUCLEOTIDE SEQUENCE [LARGE SCALE GENOMIC DNA]</scope>
    <source>
        <strain evidence="1 2">WTL</strain>
    </source>
</reference>
<gene>
    <name evidence="1" type="ORF">DSOUD_2983</name>
</gene>
<sequence>MRTILFLLLLLLPASLWGGTVTGRVVLGDAPLAGMRVEAHGGLDFSAPPLALSAPTEEDGAFRLELPDGLYALFARDEGNRYFAFCGRNPVAVSGSPVWAGLQAVPVDPPIFAAYEDEYSAAIEGKILFEGRPLAGAYVSLYLDAAEDLKGQGYRLSLPTGSDGSFIFEGLPESGYFLAARKRQGGGRVGPILEGDYLSVYPGNPLLARAGKTVRVQLTAVRKVKDEAESEVFDRRSGPRVSGRVTDDKGKAVPGVHVFAYTDRVIGHQRPAALSPATGSDGLFTLTLKEPGTYYLGARERYGDSPAPGELFGMYDESADHGLDVGAGAALEGITIIVEPIDLQ</sequence>
<dbReference type="RefSeq" id="WP_053551704.1">
    <property type="nucleotide sequence ID" value="NZ_CP010802.1"/>
</dbReference>
<protein>
    <recommendedName>
        <fullName evidence="3">Carboxypeptidase regulatory-like domain-containing protein</fullName>
    </recommendedName>
</protein>
<dbReference type="GO" id="GO:0030246">
    <property type="term" value="F:carbohydrate binding"/>
    <property type="evidence" value="ECO:0007669"/>
    <property type="project" value="InterPro"/>
</dbReference>
<dbReference type="Proteomes" id="UP000057158">
    <property type="component" value="Chromosome"/>
</dbReference>
<dbReference type="STRING" id="1603606.DSOUD_2983"/>
<evidence type="ECO:0000313" key="2">
    <source>
        <dbReference type="Proteomes" id="UP000057158"/>
    </source>
</evidence>
<evidence type="ECO:0000313" key="1">
    <source>
        <dbReference type="EMBL" id="ALC17710.1"/>
    </source>
</evidence>
<dbReference type="InterPro" id="IPR013784">
    <property type="entry name" value="Carb-bd-like_fold"/>
</dbReference>
<dbReference type="SUPFAM" id="SSF49452">
    <property type="entry name" value="Starch-binding domain-like"/>
    <property type="match status" value="1"/>
</dbReference>